<dbReference type="SUPFAM" id="SSF49299">
    <property type="entry name" value="PKD domain"/>
    <property type="match status" value="1"/>
</dbReference>
<sequence>MKKRVNLLLVLLLGIIRAFAQNEQNIWAFGDKAGLDFSSGIPVPVTNNLSQGYEGTASICDGSGQLLFYTNGCWVWNRAHEIMPELTGGVSGVVNPVYPTAYPPMMPYSGSWATQSAAITAVPAHKGLYYIFSLSSSGQLYYSQIDMSLNSGKGGIVSGKKGIPLSGGLMEKLTVVKGCNNIWVLVRSKTANQYRAFEINDTGIVTNPVVSPVGHLPLSWYRCGVIKFSPDGSVVAAACNDPYTLSGGLELYDFDTRTGMLTNARVLDSSRTLGYYYGACFSADGSKLYASTSSFGIGTVMHYGKVRQFDLSLGSLAAVIASNTIVFTDMVNQLDNMGDLKRGKDGKIYFGSGKPAAPYVPYMHRIDAPNAAGTGCAVVPYALAMPGGLWSERGLPNDIALAPAPDTTGTTRIVPVCFRDSVRISADSGRHYLWSDGSRSRSITVSHDGSYLVRYINLNCAYAIDTYRVVFYHVPKTGTNGFSCIGQKQGVAWCGALSADTATVRYIWKNAAGLTLQQHFSALGDTIKGLDTGAYSVRVISPGGCDTTLFVRIGALPVPIVTVSADTNGCLGVPLSFSGSTDAPVWKWIFEKGYTSGQLSVWRTYTDTGSFVAAFTATSIEGCSDTAILHIAIRSFDLHLVADKELVNQNEWVTLQTSAAEPYTVLSWLPSGLITDPTAKAQALSLDTTQTIIVIGRSELSGCIGTDSIMIAVTPSVLTPNAFTPNGDGLNDRFRPVASGYIFVRQFEVYNRYGQMVYAASGSHIDGWDGTFNGKPMELGTYYYLINIETAENKTIMLKGDVILIR</sequence>
<dbReference type="InterPro" id="IPR035986">
    <property type="entry name" value="PKD_dom_sf"/>
</dbReference>
<evidence type="ECO:0000313" key="4">
    <source>
        <dbReference type="Proteomes" id="UP001501410"/>
    </source>
</evidence>
<reference evidence="4" key="1">
    <citation type="journal article" date="2019" name="Int. J. Syst. Evol. Microbiol.">
        <title>The Global Catalogue of Microorganisms (GCM) 10K type strain sequencing project: providing services to taxonomists for standard genome sequencing and annotation.</title>
        <authorList>
            <consortium name="The Broad Institute Genomics Platform"/>
            <consortium name="The Broad Institute Genome Sequencing Center for Infectious Disease"/>
            <person name="Wu L."/>
            <person name="Ma J."/>
        </authorList>
    </citation>
    <scope>NUCLEOTIDE SEQUENCE [LARGE SCALE GENOMIC DNA]</scope>
    <source>
        <strain evidence="4">JCM 31921</strain>
    </source>
</reference>
<dbReference type="Proteomes" id="UP001501410">
    <property type="component" value="Unassembled WGS sequence"/>
</dbReference>
<protein>
    <recommendedName>
        <fullName evidence="2">PKD domain-containing protein</fullName>
    </recommendedName>
</protein>
<feature type="chain" id="PRO_5045905055" description="PKD domain-containing protein" evidence="1">
    <location>
        <begin position="21"/>
        <end position="806"/>
    </location>
</feature>
<dbReference type="PROSITE" id="PS50093">
    <property type="entry name" value="PKD"/>
    <property type="match status" value="1"/>
</dbReference>
<name>A0ABP8MY66_9BACT</name>
<evidence type="ECO:0000256" key="1">
    <source>
        <dbReference type="SAM" id="SignalP"/>
    </source>
</evidence>
<dbReference type="InterPro" id="IPR015943">
    <property type="entry name" value="WD40/YVTN_repeat-like_dom_sf"/>
</dbReference>
<feature type="signal peptide" evidence="1">
    <location>
        <begin position="1"/>
        <end position="20"/>
    </location>
</feature>
<dbReference type="Gene3D" id="2.130.10.10">
    <property type="entry name" value="YVTN repeat-like/Quinoprotein amine dehydrogenase"/>
    <property type="match status" value="1"/>
</dbReference>
<organism evidence="3 4">
    <name type="scientific">Rurimicrobium arvi</name>
    <dbReference type="NCBI Taxonomy" id="2049916"/>
    <lineage>
        <taxon>Bacteria</taxon>
        <taxon>Pseudomonadati</taxon>
        <taxon>Bacteroidota</taxon>
        <taxon>Chitinophagia</taxon>
        <taxon>Chitinophagales</taxon>
        <taxon>Chitinophagaceae</taxon>
        <taxon>Rurimicrobium</taxon>
    </lineage>
</organism>
<gene>
    <name evidence="3" type="ORF">GCM10023092_23040</name>
</gene>
<dbReference type="NCBIfam" id="TIGR04131">
    <property type="entry name" value="Bac_Flav_CTERM"/>
    <property type="match status" value="1"/>
</dbReference>
<dbReference type="Pfam" id="PF13585">
    <property type="entry name" value="CHU_C"/>
    <property type="match status" value="1"/>
</dbReference>
<feature type="domain" description="PKD" evidence="2">
    <location>
        <begin position="556"/>
        <end position="633"/>
    </location>
</feature>
<keyword evidence="4" id="KW-1185">Reference proteome</keyword>
<dbReference type="Gene3D" id="2.60.40.10">
    <property type="entry name" value="Immunoglobulins"/>
    <property type="match status" value="1"/>
</dbReference>
<dbReference type="RefSeq" id="WP_344827141.1">
    <property type="nucleotide sequence ID" value="NZ_BAABEZ010000022.1"/>
</dbReference>
<dbReference type="SUPFAM" id="SSF82171">
    <property type="entry name" value="DPP6 N-terminal domain-like"/>
    <property type="match status" value="1"/>
</dbReference>
<dbReference type="InterPro" id="IPR026341">
    <property type="entry name" value="T9SS_type_B"/>
</dbReference>
<evidence type="ECO:0000259" key="2">
    <source>
        <dbReference type="PROSITE" id="PS50093"/>
    </source>
</evidence>
<dbReference type="EMBL" id="BAABEZ010000022">
    <property type="protein sequence ID" value="GAA4456957.1"/>
    <property type="molecule type" value="Genomic_DNA"/>
</dbReference>
<comment type="caution">
    <text evidence="3">The sequence shown here is derived from an EMBL/GenBank/DDBJ whole genome shotgun (WGS) entry which is preliminary data.</text>
</comment>
<keyword evidence="1" id="KW-0732">Signal</keyword>
<proteinExistence type="predicted"/>
<dbReference type="InterPro" id="IPR000601">
    <property type="entry name" value="PKD_dom"/>
</dbReference>
<evidence type="ECO:0000313" key="3">
    <source>
        <dbReference type="EMBL" id="GAA4456957.1"/>
    </source>
</evidence>
<dbReference type="InterPro" id="IPR013783">
    <property type="entry name" value="Ig-like_fold"/>
</dbReference>
<accession>A0ABP8MY66</accession>